<evidence type="ECO:0000313" key="3">
    <source>
        <dbReference type="Proteomes" id="UP000275078"/>
    </source>
</evidence>
<proteinExistence type="predicted"/>
<protein>
    <submittedName>
        <fullName evidence="2">Uncharacterized protein</fullName>
    </submittedName>
</protein>
<evidence type="ECO:0000313" key="2">
    <source>
        <dbReference type="EMBL" id="RPA73558.1"/>
    </source>
</evidence>
<sequence length="157" mass="17244">MKSPASAAKSSWKLEVQVRHFAAPNPLFPPRFRPPFQPAKTTSKSRFVLSFLAEKLASRMALRLSIFATSMQHRMASLFGVISARSSCRLEALILPPQLDASAANSAEKRENTGCQTLPETKASRTASKPRFPLPYQPKKVNTGFKGAIKEAKTPTT</sequence>
<evidence type="ECO:0000256" key="1">
    <source>
        <dbReference type="SAM" id="MobiDB-lite"/>
    </source>
</evidence>
<gene>
    <name evidence="2" type="ORF">BJ508DRAFT_333943</name>
</gene>
<name>A0A3N4HM15_ASCIM</name>
<reference evidence="2 3" key="1">
    <citation type="journal article" date="2018" name="Nat. Ecol. Evol.">
        <title>Pezizomycetes genomes reveal the molecular basis of ectomycorrhizal truffle lifestyle.</title>
        <authorList>
            <person name="Murat C."/>
            <person name="Payen T."/>
            <person name="Noel B."/>
            <person name="Kuo A."/>
            <person name="Morin E."/>
            <person name="Chen J."/>
            <person name="Kohler A."/>
            <person name="Krizsan K."/>
            <person name="Balestrini R."/>
            <person name="Da Silva C."/>
            <person name="Montanini B."/>
            <person name="Hainaut M."/>
            <person name="Levati E."/>
            <person name="Barry K.W."/>
            <person name="Belfiori B."/>
            <person name="Cichocki N."/>
            <person name="Clum A."/>
            <person name="Dockter R.B."/>
            <person name="Fauchery L."/>
            <person name="Guy J."/>
            <person name="Iotti M."/>
            <person name="Le Tacon F."/>
            <person name="Lindquist E.A."/>
            <person name="Lipzen A."/>
            <person name="Malagnac F."/>
            <person name="Mello A."/>
            <person name="Molinier V."/>
            <person name="Miyauchi S."/>
            <person name="Poulain J."/>
            <person name="Riccioni C."/>
            <person name="Rubini A."/>
            <person name="Sitrit Y."/>
            <person name="Splivallo R."/>
            <person name="Traeger S."/>
            <person name="Wang M."/>
            <person name="Zifcakova L."/>
            <person name="Wipf D."/>
            <person name="Zambonelli A."/>
            <person name="Paolocci F."/>
            <person name="Nowrousian M."/>
            <person name="Ottonello S."/>
            <person name="Baldrian P."/>
            <person name="Spatafora J.W."/>
            <person name="Henrissat B."/>
            <person name="Nagy L.G."/>
            <person name="Aury J.M."/>
            <person name="Wincker P."/>
            <person name="Grigoriev I.V."/>
            <person name="Bonfante P."/>
            <person name="Martin F.M."/>
        </authorList>
    </citation>
    <scope>NUCLEOTIDE SEQUENCE [LARGE SCALE GENOMIC DNA]</scope>
    <source>
        <strain evidence="2 3">RN42</strain>
    </source>
</reference>
<organism evidence="2 3">
    <name type="scientific">Ascobolus immersus RN42</name>
    <dbReference type="NCBI Taxonomy" id="1160509"/>
    <lineage>
        <taxon>Eukaryota</taxon>
        <taxon>Fungi</taxon>
        <taxon>Dikarya</taxon>
        <taxon>Ascomycota</taxon>
        <taxon>Pezizomycotina</taxon>
        <taxon>Pezizomycetes</taxon>
        <taxon>Pezizales</taxon>
        <taxon>Ascobolaceae</taxon>
        <taxon>Ascobolus</taxon>
    </lineage>
</organism>
<dbReference type="AlphaFoldDB" id="A0A3N4HM15"/>
<feature type="compositionally biased region" description="Basic and acidic residues" evidence="1">
    <location>
        <begin position="148"/>
        <end position="157"/>
    </location>
</feature>
<dbReference type="Proteomes" id="UP000275078">
    <property type="component" value="Unassembled WGS sequence"/>
</dbReference>
<accession>A0A3N4HM15</accession>
<dbReference type="EMBL" id="ML119816">
    <property type="protein sequence ID" value="RPA73558.1"/>
    <property type="molecule type" value="Genomic_DNA"/>
</dbReference>
<keyword evidence="3" id="KW-1185">Reference proteome</keyword>
<feature type="region of interest" description="Disordered" evidence="1">
    <location>
        <begin position="103"/>
        <end position="157"/>
    </location>
</feature>
<feature type="compositionally biased region" description="Polar residues" evidence="1">
    <location>
        <begin position="113"/>
        <end position="127"/>
    </location>
</feature>